<dbReference type="PROSITE" id="PS00615">
    <property type="entry name" value="C_TYPE_LECTIN_1"/>
    <property type="match status" value="1"/>
</dbReference>
<reference evidence="4" key="2">
    <citation type="submission" date="2025-09" db="UniProtKB">
        <authorList>
            <consortium name="Ensembl"/>
        </authorList>
    </citation>
    <scope>IDENTIFICATION</scope>
</reference>
<dbReference type="Proteomes" id="UP000261340">
    <property type="component" value="Unplaced"/>
</dbReference>
<dbReference type="STRING" id="61819.ENSACIP00000011670"/>
<reference evidence="4" key="1">
    <citation type="submission" date="2025-08" db="UniProtKB">
        <authorList>
            <consortium name="Ensembl"/>
        </authorList>
    </citation>
    <scope>IDENTIFICATION</scope>
</reference>
<keyword evidence="5" id="KW-1185">Reference proteome</keyword>
<accession>A0A3Q0RTA8</accession>
<dbReference type="InterPro" id="IPR018378">
    <property type="entry name" value="C-type_lectin_CS"/>
</dbReference>
<organism evidence="4 5">
    <name type="scientific">Amphilophus citrinellus</name>
    <name type="common">Midas cichlid</name>
    <name type="synonym">Cichlasoma citrinellum</name>
    <dbReference type="NCBI Taxonomy" id="61819"/>
    <lineage>
        <taxon>Eukaryota</taxon>
        <taxon>Metazoa</taxon>
        <taxon>Chordata</taxon>
        <taxon>Craniata</taxon>
        <taxon>Vertebrata</taxon>
        <taxon>Euteleostomi</taxon>
        <taxon>Actinopterygii</taxon>
        <taxon>Neopterygii</taxon>
        <taxon>Teleostei</taxon>
        <taxon>Neoteleostei</taxon>
        <taxon>Acanthomorphata</taxon>
        <taxon>Ovalentaria</taxon>
        <taxon>Cichlomorphae</taxon>
        <taxon>Cichliformes</taxon>
        <taxon>Cichlidae</taxon>
        <taxon>New World cichlids</taxon>
        <taxon>Cichlasomatinae</taxon>
        <taxon>Heroini</taxon>
        <taxon>Amphilophus</taxon>
    </lineage>
</organism>
<feature type="transmembrane region" description="Helical" evidence="2">
    <location>
        <begin position="43"/>
        <end position="64"/>
    </location>
</feature>
<dbReference type="AlphaFoldDB" id="A0A3Q0RTA8"/>
<keyword evidence="2" id="KW-0812">Transmembrane</keyword>
<evidence type="ECO:0000313" key="5">
    <source>
        <dbReference type="Proteomes" id="UP000261340"/>
    </source>
</evidence>
<dbReference type="PANTHER" id="PTHR45784">
    <property type="entry name" value="C-TYPE LECTIN DOMAIN FAMILY 20 MEMBER A-RELATED"/>
    <property type="match status" value="1"/>
</dbReference>
<dbReference type="InterPro" id="IPR016187">
    <property type="entry name" value="CTDL_fold"/>
</dbReference>
<dbReference type="Ensembl" id="ENSACIT00000012001.1">
    <property type="protein sequence ID" value="ENSACIP00000011670.1"/>
    <property type="gene ID" value="ENSACIG00000009120.1"/>
</dbReference>
<evidence type="ECO:0000256" key="1">
    <source>
        <dbReference type="ARBA" id="ARBA00023157"/>
    </source>
</evidence>
<dbReference type="Gene3D" id="3.10.100.10">
    <property type="entry name" value="Mannose-Binding Protein A, subunit A"/>
    <property type="match status" value="1"/>
</dbReference>
<dbReference type="PANTHER" id="PTHR45784:SF5">
    <property type="entry name" value="C-TYPE LECTIN DOMAIN FAMILY 20 MEMBER A-RELATED"/>
    <property type="match status" value="1"/>
</dbReference>
<dbReference type="InterPro" id="IPR001304">
    <property type="entry name" value="C-type_lectin-like"/>
</dbReference>
<dbReference type="SUPFAM" id="SSF56436">
    <property type="entry name" value="C-type lectin-like"/>
    <property type="match status" value="1"/>
</dbReference>
<dbReference type="GeneTree" id="ENSGT01110000267315"/>
<dbReference type="OMA" id="DANCHDR"/>
<name>A0A3Q0RTA8_AMPCI</name>
<feature type="domain" description="C-type lectin" evidence="3">
    <location>
        <begin position="58"/>
        <end position="179"/>
    </location>
</feature>
<keyword evidence="1" id="KW-1015">Disulfide bond</keyword>
<evidence type="ECO:0000256" key="2">
    <source>
        <dbReference type="SAM" id="Phobius"/>
    </source>
</evidence>
<dbReference type="InterPro" id="IPR016186">
    <property type="entry name" value="C-type_lectin-like/link_sf"/>
</dbReference>
<sequence length="188" mass="21438">MKESNSIPVNYVLLEALLLTTAQLANGFGHLNVVSPVVTKSHSFFSLWSILNIIMLFFPPGTYLQFYQEAKSWIDALEHCQREYSSLAEITNQTVKDEVENLLQNKTGLREGVWVGLERSIFGKHKEWMWTSGSKNINLQWNSSMQHFNNHCAKIISAELQEIKLLDANCHDKLPYICQGKCFTDGIA</sequence>
<keyword evidence="2" id="KW-1133">Transmembrane helix</keyword>
<dbReference type="PROSITE" id="PS50041">
    <property type="entry name" value="C_TYPE_LECTIN_2"/>
    <property type="match status" value="1"/>
</dbReference>
<evidence type="ECO:0000313" key="4">
    <source>
        <dbReference type="Ensembl" id="ENSACIP00000011670.1"/>
    </source>
</evidence>
<evidence type="ECO:0000259" key="3">
    <source>
        <dbReference type="PROSITE" id="PS50041"/>
    </source>
</evidence>
<proteinExistence type="predicted"/>
<protein>
    <recommendedName>
        <fullName evidence="3">C-type lectin domain-containing protein</fullName>
    </recommendedName>
</protein>
<keyword evidence="2" id="KW-0472">Membrane</keyword>
<dbReference type="CDD" id="cd00037">
    <property type="entry name" value="CLECT"/>
    <property type="match status" value="1"/>
</dbReference>
<dbReference type="SMART" id="SM00034">
    <property type="entry name" value="CLECT"/>
    <property type="match status" value="1"/>
</dbReference>
<dbReference type="Pfam" id="PF00059">
    <property type="entry name" value="Lectin_C"/>
    <property type="match status" value="1"/>
</dbReference>